<name>A0AAU9XS69_9CNID</name>
<keyword evidence="2" id="KW-1185">Reference proteome</keyword>
<accession>A0AAU9XS69</accession>
<organism evidence="1 2">
    <name type="scientific">Pocillopora meandrina</name>
    <dbReference type="NCBI Taxonomy" id="46732"/>
    <lineage>
        <taxon>Eukaryota</taxon>
        <taxon>Metazoa</taxon>
        <taxon>Cnidaria</taxon>
        <taxon>Anthozoa</taxon>
        <taxon>Hexacorallia</taxon>
        <taxon>Scleractinia</taxon>
        <taxon>Astrocoeniina</taxon>
        <taxon>Pocilloporidae</taxon>
        <taxon>Pocillopora</taxon>
    </lineage>
</organism>
<dbReference type="Proteomes" id="UP001159428">
    <property type="component" value="Unassembled WGS sequence"/>
</dbReference>
<dbReference type="EMBL" id="CALNXJ010000061">
    <property type="protein sequence ID" value="CAH3156432.1"/>
    <property type="molecule type" value="Genomic_DNA"/>
</dbReference>
<evidence type="ECO:0000313" key="1">
    <source>
        <dbReference type="EMBL" id="CAH3156432.1"/>
    </source>
</evidence>
<comment type="caution">
    <text evidence="1">The sequence shown here is derived from an EMBL/GenBank/DDBJ whole genome shotgun (WGS) entry which is preliminary data.</text>
</comment>
<proteinExistence type="predicted"/>
<sequence>MAAFVDNSLLDVRGRNSMATTLNIHTKSHTVRGRPTLRLVERFGNGSVRELYERSIYERSFTSEPSIEKYQAKPAISNELSHIMFTCKHNRVFRRDREPSRIPEATLKRLRRKGRKPREFVYECFRPSIPKSSWLRRYVKVRRVTKNVSRLHTKRVILNEVSRHEKPMCLYKSQTHVSNYCKFQLSSDIEKNPCAIQPS</sequence>
<evidence type="ECO:0000313" key="2">
    <source>
        <dbReference type="Proteomes" id="UP001159428"/>
    </source>
</evidence>
<reference evidence="1 2" key="1">
    <citation type="submission" date="2022-05" db="EMBL/GenBank/DDBJ databases">
        <authorList>
            <consortium name="Genoscope - CEA"/>
            <person name="William W."/>
        </authorList>
    </citation>
    <scope>NUCLEOTIDE SEQUENCE [LARGE SCALE GENOMIC DNA]</scope>
</reference>
<protein>
    <submittedName>
        <fullName evidence="1">Uncharacterized protein</fullName>
    </submittedName>
</protein>
<gene>
    <name evidence="1" type="ORF">PMEA_00029604</name>
</gene>
<dbReference type="AlphaFoldDB" id="A0AAU9XS69"/>